<dbReference type="HOGENOM" id="CLU_2324141_0_0_1"/>
<evidence type="ECO:0000313" key="2">
    <source>
        <dbReference type="Proteomes" id="UP000006038"/>
    </source>
</evidence>
<keyword evidence="2" id="KW-1185">Reference proteome</keyword>
<organism evidence="1">
    <name type="scientific">Oryza brachyantha</name>
    <name type="common">malo sina</name>
    <dbReference type="NCBI Taxonomy" id="4533"/>
    <lineage>
        <taxon>Eukaryota</taxon>
        <taxon>Viridiplantae</taxon>
        <taxon>Streptophyta</taxon>
        <taxon>Embryophyta</taxon>
        <taxon>Tracheophyta</taxon>
        <taxon>Spermatophyta</taxon>
        <taxon>Magnoliopsida</taxon>
        <taxon>Liliopsida</taxon>
        <taxon>Poales</taxon>
        <taxon>Poaceae</taxon>
        <taxon>BOP clade</taxon>
        <taxon>Oryzoideae</taxon>
        <taxon>Oryzeae</taxon>
        <taxon>Oryzinae</taxon>
        <taxon>Oryza</taxon>
    </lineage>
</organism>
<protein>
    <submittedName>
        <fullName evidence="1">Uncharacterized protein</fullName>
    </submittedName>
</protein>
<evidence type="ECO:0000313" key="1">
    <source>
        <dbReference type="EnsemblPlants" id="OB05G22250.1"/>
    </source>
</evidence>
<reference evidence="1" key="2">
    <citation type="submission" date="2013-04" db="UniProtKB">
        <authorList>
            <consortium name="EnsemblPlants"/>
        </authorList>
    </citation>
    <scope>IDENTIFICATION</scope>
</reference>
<dbReference type="Gramene" id="OB05G22250.1">
    <property type="protein sequence ID" value="OB05G22250.1"/>
    <property type="gene ID" value="OB05G22250"/>
</dbReference>
<dbReference type="AlphaFoldDB" id="J3M6K1"/>
<name>J3M6K1_ORYBR</name>
<accession>J3M6K1</accession>
<sequence length="99" mass="11315">MALPTVLYKHMLRGKKIFTLDTVMRARVVMLMPFEIFSVLELVWSRGHRLFSSVEMCPTLHQNGTATPVLWCNLADIALPQYLPCQRTLLSCCLGPMYV</sequence>
<proteinExistence type="predicted"/>
<reference evidence="1" key="1">
    <citation type="journal article" date="2013" name="Nat. Commun.">
        <title>Whole-genome sequencing of Oryza brachyantha reveals mechanisms underlying Oryza genome evolution.</title>
        <authorList>
            <person name="Chen J."/>
            <person name="Huang Q."/>
            <person name="Gao D."/>
            <person name="Wang J."/>
            <person name="Lang Y."/>
            <person name="Liu T."/>
            <person name="Li B."/>
            <person name="Bai Z."/>
            <person name="Luis Goicoechea J."/>
            <person name="Liang C."/>
            <person name="Chen C."/>
            <person name="Zhang W."/>
            <person name="Sun S."/>
            <person name="Liao Y."/>
            <person name="Zhang X."/>
            <person name="Yang L."/>
            <person name="Song C."/>
            <person name="Wang M."/>
            <person name="Shi J."/>
            <person name="Liu G."/>
            <person name="Liu J."/>
            <person name="Zhou H."/>
            <person name="Zhou W."/>
            <person name="Yu Q."/>
            <person name="An N."/>
            <person name="Chen Y."/>
            <person name="Cai Q."/>
            <person name="Wang B."/>
            <person name="Liu B."/>
            <person name="Min J."/>
            <person name="Huang Y."/>
            <person name="Wu H."/>
            <person name="Li Z."/>
            <person name="Zhang Y."/>
            <person name="Yin Y."/>
            <person name="Song W."/>
            <person name="Jiang J."/>
            <person name="Jackson S.A."/>
            <person name="Wing R.A."/>
            <person name="Wang J."/>
            <person name="Chen M."/>
        </authorList>
    </citation>
    <scope>NUCLEOTIDE SEQUENCE [LARGE SCALE GENOMIC DNA]</scope>
    <source>
        <strain evidence="1">cv. IRGC 101232</strain>
    </source>
</reference>
<dbReference type="EnsemblPlants" id="OB05G22250.1">
    <property type="protein sequence ID" value="OB05G22250.1"/>
    <property type="gene ID" value="OB05G22250"/>
</dbReference>
<dbReference type="Proteomes" id="UP000006038">
    <property type="component" value="Chromosome 5"/>
</dbReference>